<sequence length="289" mass="30860">MKQSPPLKISDTQAAMTAAASIDTVRASDWSGTVHTIVVAARSSYGQTHNIQATVPPDYVLVGGGATILPQFTKPGAFLTGNYPDSNLLTWHSSSIAHLEPFNHQLVSYAIGIKIFGLSRKQLLQHIKVTSVTSGYSSNPAVSFIIDTAGYKLIGGGAKLSSANNKLLLTSSYPYVYTWNAAGGEYESSSPGYITGTAISISRKLLGLKNLETSQDFGYSFVYSEGFHTGALGTDTTWVVTGPGVLGEFLTAVIPTPQALYGTSNSLSYSSNYPIALYMLKIRKKLPQK</sequence>
<organism evidence="1 2">
    <name type="scientific">Chitinophaga rhizophila</name>
    <dbReference type="NCBI Taxonomy" id="2866212"/>
    <lineage>
        <taxon>Bacteria</taxon>
        <taxon>Pseudomonadati</taxon>
        <taxon>Bacteroidota</taxon>
        <taxon>Chitinophagia</taxon>
        <taxon>Chitinophagales</taxon>
        <taxon>Chitinophagaceae</taxon>
        <taxon>Chitinophaga</taxon>
    </lineage>
</organism>
<comment type="caution">
    <text evidence="1">The sequence shown here is derived from an EMBL/GenBank/DDBJ whole genome shotgun (WGS) entry which is preliminary data.</text>
</comment>
<evidence type="ECO:0000313" key="1">
    <source>
        <dbReference type="EMBL" id="MBW8684948.1"/>
    </source>
</evidence>
<accession>A0ABS7GBA0</accession>
<protein>
    <submittedName>
        <fullName evidence="1">Uncharacterized protein</fullName>
    </submittedName>
</protein>
<dbReference type="RefSeq" id="WP_220250151.1">
    <property type="nucleotide sequence ID" value="NZ_JAICCF010000002.1"/>
</dbReference>
<reference evidence="1 2" key="1">
    <citation type="submission" date="2021-08" db="EMBL/GenBank/DDBJ databases">
        <title>The genome sequence of Chitinophaga sp. B61.</title>
        <authorList>
            <person name="Zhang X."/>
        </authorList>
    </citation>
    <scope>NUCLEOTIDE SEQUENCE [LARGE SCALE GENOMIC DNA]</scope>
    <source>
        <strain evidence="1 2">B61</strain>
    </source>
</reference>
<dbReference type="Proteomes" id="UP000812961">
    <property type="component" value="Unassembled WGS sequence"/>
</dbReference>
<evidence type="ECO:0000313" key="2">
    <source>
        <dbReference type="Proteomes" id="UP000812961"/>
    </source>
</evidence>
<keyword evidence="2" id="KW-1185">Reference proteome</keyword>
<name>A0ABS7GBA0_9BACT</name>
<proteinExistence type="predicted"/>
<gene>
    <name evidence="1" type="ORF">K1Y79_11460</name>
</gene>
<dbReference type="EMBL" id="JAICCF010000002">
    <property type="protein sequence ID" value="MBW8684948.1"/>
    <property type="molecule type" value="Genomic_DNA"/>
</dbReference>